<reference evidence="2" key="1">
    <citation type="submission" date="2024-05" db="EMBL/GenBank/DDBJ databases">
        <title>30 novel species of actinomycetes from the DSMZ collection.</title>
        <authorList>
            <person name="Nouioui I."/>
        </authorList>
    </citation>
    <scope>NUCLEOTIDE SEQUENCE</scope>
    <source>
        <strain evidence="2">DSM 40712</strain>
    </source>
</reference>
<feature type="compositionally biased region" description="Polar residues" evidence="1">
    <location>
        <begin position="1"/>
        <end position="11"/>
    </location>
</feature>
<comment type="caution">
    <text evidence="2">The sequence shown here is derived from an EMBL/GenBank/DDBJ whole genome shotgun (WGS) entry which is preliminary data.</text>
</comment>
<dbReference type="Proteomes" id="UP001180724">
    <property type="component" value="Unassembled WGS sequence"/>
</dbReference>
<protein>
    <submittedName>
        <fullName evidence="2">Uncharacterized protein</fullName>
    </submittedName>
</protein>
<evidence type="ECO:0000313" key="2">
    <source>
        <dbReference type="EMBL" id="MDT0612940.1"/>
    </source>
</evidence>
<feature type="region of interest" description="Disordered" evidence="1">
    <location>
        <begin position="195"/>
        <end position="231"/>
    </location>
</feature>
<feature type="compositionally biased region" description="Acidic residues" evidence="1">
    <location>
        <begin position="69"/>
        <end position="106"/>
    </location>
</feature>
<sequence>MEQRRGSTSQPLEGAGFDPAFIPGLTPVPGEPEDVRPAKTEVEADAETESETGTGDVRDAERTTVGDTSAEEPAGDSAEESAGDSAEESAGDSAEESAGEPDEEAPDGPVFEAADRRARIVADHKGVRLSLDDQACEFRWDEVGAVETETGRFGKRFTVTVHTPDRRWYPIEIEATSRSRFKEWESALDEVLDAYFEDDGTKDAPRDEGQEDVRDEAQAEKVGAGDRADAE</sequence>
<dbReference type="EMBL" id="JAVRFH010000023">
    <property type="protein sequence ID" value="MDT0612940.1"/>
    <property type="molecule type" value="Genomic_DNA"/>
</dbReference>
<proteinExistence type="predicted"/>
<gene>
    <name evidence="2" type="ORF">RM812_22355</name>
</gene>
<feature type="compositionally biased region" description="Basic and acidic residues" evidence="1">
    <location>
        <begin position="199"/>
        <end position="231"/>
    </location>
</feature>
<name>A0ABU3ARY4_9ACTN</name>
<organism evidence="2 3">
    <name type="scientific">Streptomyces lancefieldiae</name>
    <dbReference type="NCBI Taxonomy" id="3075520"/>
    <lineage>
        <taxon>Bacteria</taxon>
        <taxon>Bacillati</taxon>
        <taxon>Actinomycetota</taxon>
        <taxon>Actinomycetes</taxon>
        <taxon>Kitasatosporales</taxon>
        <taxon>Streptomycetaceae</taxon>
        <taxon>Streptomyces</taxon>
    </lineage>
</organism>
<feature type="compositionally biased region" description="Basic and acidic residues" evidence="1">
    <location>
        <begin position="33"/>
        <end position="42"/>
    </location>
</feature>
<accession>A0ABU3ARY4</accession>
<evidence type="ECO:0000313" key="3">
    <source>
        <dbReference type="Proteomes" id="UP001180724"/>
    </source>
</evidence>
<keyword evidence="3" id="KW-1185">Reference proteome</keyword>
<dbReference type="RefSeq" id="WP_311575013.1">
    <property type="nucleotide sequence ID" value="NZ_JAVRFH010000023.1"/>
</dbReference>
<feature type="region of interest" description="Disordered" evidence="1">
    <location>
        <begin position="1"/>
        <end position="114"/>
    </location>
</feature>
<evidence type="ECO:0000256" key="1">
    <source>
        <dbReference type="SAM" id="MobiDB-lite"/>
    </source>
</evidence>